<dbReference type="AlphaFoldDB" id="A0A6L6PRG0"/>
<evidence type="ECO:0008006" key="3">
    <source>
        <dbReference type="Google" id="ProtNLM"/>
    </source>
</evidence>
<name>A0A6L6PRG0_9BURK</name>
<gene>
    <name evidence="1" type="ORF">GM676_29375</name>
</gene>
<organism evidence="1 2">
    <name type="scientific">Duganella radicis</name>
    <dbReference type="NCBI Taxonomy" id="551988"/>
    <lineage>
        <taxon>Bacteria</taxon>
        <taxon>Pseudomonadati</taxon>
        <taxon>Pseudomonadota</taxon>
        <taxon>Betaproteobacteria</taxon>
        <taxon>Burkholderiales</taxon>
        <taxon>Oxalobacteraceae</taxon>
        <taxon>Telluria group</taxon>
        <taxon>Duganella</taxon>
    </lineage>
</organism>
<reference evidence="1 2" key="1">
    <citation type="submission" date="2019-11" db="EMBL/GenBank/DDBJ databases">
        <title>Type strains purchased from KCTC, JCM and DSMZ.</title>
        <authorList>
            <person name="Lu H."/>
        </authorList>
    </citation>
    <scope>NUCLEOTIDE SEQUENCE [LARGE SCALE GENOMIC DNA]</scope>
    <source>
        <strain evidence="1 2">KCTC 22382</strain>
    </source>
</reference>
<dbReference type="Proteomes" id="UP000475582">
    <property type="component" value="Unassembled WGS sequence"/>
</dbReference>
<evidence type="ECO:0000313" key="1">
    <source>
        <dbReference type="EMBL" id="MTV41670.1"/>
    </source>
</evidence>
<comment type="caution">
    <text evidence="1">The sequence shown here is derived from an EMBL/GenBank/DDBJ whole genome shotgun (WGS) entry which is preliminary data.</text>
</comment>
<evidence type="ECO:0000313" key="2">
    <source>
        <dbReference type="Proteomes" id="UP000475582"/>
    </source>
</evidence>
<accession>A0A6L6PRG0</accession>
<protein>
    <recommendedName>
        <fullName evidence="3">KAP NTPase domain-containing protein</fullName>
    </recommendedName>
</protein>
<proteinExistence type="predicted"/>
<keyword evidence="2" id="KW-1185">Reference proteome</keyword>
<dbReference type="RefSeq" id="WP_155468023.1">
    <property type="nucleotide sequence ID" value="NZ_WNKY01000064.1"/>
</dbReference>
<dbReference type="OrthoDB" id="88903at2"/>
<dbReference type="SUPFAM" id="SSF52540">
    <property type="entry name" value="P-loop containing nucleoside triphosphate hydrolases"/>
    <property type="match status" value="1"/>
</dbReference>
<sequence length="586" mass="67062">MSIDKTKENLKELIADEGNRVIALSGKWGTGKSYLWKSVQEDAGLDSVKDALYISLFGIRDISQLKVKLVQGALADPNGSGKIMQWINDSWQRWGKPLRALKANASDVIDELALLAVPKILNERFIVLDDIERKHDKLDISEVMGFIDEYTQKHKARFLLILNSDQLADKTMWDTLREKIIDYEVVLNTSPEEAFLIALEAHPCVYAPSVSDAVKKCSITNIRIIQKIIRAVNRLLANRGVLNDATLARVIPSTVLLGAIHYRGIPDGPDAKFVLSFNIDSHQQAKEFKGKMGADRTQRDRLEDQWALLMGRLNIPNCDEFEAVANSFFETGLIEEGKLKFVIDRYVAEAMADSTRQRVEDFIYKITWNPEISDHELLLQAEALIPEMHTMDPYYLTSVHATVSQLPEGKPVAERMIERWLENYREHETSRFEGDYILNRGLHPKIAEEFEADKARIYPALSLLDVCKRVEQKGNPEDRDEKTMKLSTPEQFENEIRALSGKDLQTFMMKNFEFYSNRERFAYPFGMAMENFVLACRTICKKNDDLKRANLIRHLFDRYASSSDLLDESGLPATPLEATRNRLKQH</sequence>
<dbReference type="EMBL" id="WNKY01000064">
    <property type="protein sequence ID" value="MTV41670.1"/>
    <property type="molecule type" value="Genomic_DNA"/>
</dbReference>
<dbReference type="Gene3D" id="3.40.50.300">
    <property type="entry name" value="P-loop containing nucleotide triphosphate hydrolases"/>
    <property type="match status" value="1"/>
</dbReference>
<dbReference type="InterPro" id="IPR027417">
    <property type="entry name" value="P-loop_NTPase"/>
</dbReference>